<dbReference type="Proteomes" id="UP000580910">
    <property type="component" value="Unassembled WGS sequence"/>
</dbReference>
<dbReference type="GO" id="GO:0016491">
    <property type="term" value="F:oxidoreductase activity"/>
    <property type="evidence" value="ECO:0007669"/>
    <property type="project" value="UniProtKB-KW"/>
</dbReference>
<accession>A0A7W3PAX9</accession>
<gene>
    <name evidence="3" type="ORF">FB382_003235</name>
</gene>
<keyword evidence="4" id="KW-1185">Reference proteome</keyword>
<evidence type="ECO:0000313" key="3">
    <source>
        <dbReference type="EMBL" id="MBA8804944.1"/>
    </source>
</evidence>
<dbReference type="RefSeq" id="WP_182540780.1">
    <property type="nucleotide sequence ID" value="NZ_JACGXA010000001.1"/>
</dbReference>
<evidence type="ECO:0000313" key="4">
    <source>
        <dbReference type="Proteomes" id="UP000580910"/>
    </source>
</evidence>
<keyword evidence="2" id="KW-0560">Oxidoreductase</keyword>
<sequence>MTENLTSRVAAVLGAGGIGAAVAARLAAPGTTVVVADFDLDRARAVANSLACDSVAMQVDITSRASIAEVARSAAAIGTVSAVVLAAGVSPVQASVEAILDVDLVGTALFLEVAGAVVTPGGAGVVVASMAGTMFASNLTAPQETALATSAPEDLAGLDLFTDLDSSQVAYGFAKRGNQLRVQAAAGAWAKRGARINSVSPGVVDTEMGRSEAAGPDAALIQSLVSESPLGRTASPAEIAEAVAFLLSDAASFVTGTDLLVDGGATTILR</sequence>
<comment type="caution">
    <text evidence="3">The sequence shown here is derived from an EMBL/GenBank/DDBJ whole genome shotgun (WGS) entry which is preliminary data.</text>
</comment>
<dbReference type="EMBL" id="JACGXA010000001">
    <property type="protein sequence ID" value="MBA8804944.1"/>
    <property type="molecule type" value="Genomic_DNA"/>
</dbReference>
<dbReference type="PANTHER" id="PTHR24321:SF8">
    <property type="entry name" value="ESTRADIOL 17-BETA-DEHYDROGENASE 8-RELATED"/>
    <property type="match status" value="1"/>
</dbReference>
<evidence type="ECO:0000256" key="1">
    <source>
        <dbReference type="ARBA" id="ARBA00006484"/>
    </source>
</evidence>
<dbReference type="Pfam" id="PF13561">
    <property type="entry name" value="adh_short_C2"/>
    <property type="match status" value="2"/>
</dbReference>
<dbReference type="PANTHER" id="PTHR24321">
    <property type="entry name" value="DEHYDROGENASES, SHORT CHAIN"/>
    <property type="match status" value="1"/>
</dbReference>
<dbReference type="InterPro" id="IPR002347">
    <property type="entry name" value="SDR_fam"/>
</dbReference>
<reference evidence="3 4" key="1">
    <citation type="submission" date="2020-07" db="EMBL/GenBank/DDBJ databases">
        <title>Sequencing the genomes of 1000 actinobacteria strains.</title>
        <authorList>
            <person name="Klenk H.-P."/>
        </authorList>
    </citation>
    <scope>NUCLEOTIDE SEQUENCE [LARGE SCALE GENOMIC DNA]</scope>
    <source>
        <strain evidence="3 4">DSM 21349</strain>
    </source>
</reference>
<dbReference type="AlphaFoldDB" id="A0A7W3PAX9"/>
<evidence type="ECO:0000256" key="2">
    <source>
        <dbReference type="ARBA" id="ARBA00023002"/>
    </source>
</evidence>
<dbReference type="PRINTS" id="PR00081">
    <property type="entry name" value="GDHRDH"/>
</dbReference>
<name>A0A7W3PAX9_9ACTN</name>
<dbReference type="InterPro" id="IPR036291">
    <property type="entry name" value="NAD(P)-bd_dom_sf"/>
</dbReference>
<organism evidence="3 4">
    <name type="scientific">Nocardioides ginsengisegetis</name>
    <dbReference type="NCBI Taxonomy" id="661491"/>
    <lineage>
        <taxon>Bacteria</taxon>
        <taxon>Bacillati</taxon>
        <taxon>Actinomycetota</taxon>
        <taxon>Actinomycetes</taxon>
        <taxon>Propionibacteriales</taxon>
        <taxon>Nocardioidaceae</taxon>
        <taxon>Nocardioides</taxon>
    </lineage>
</organism>
<protein>
    <submittedName>
        <fullName evidence="3">NAD(P)-dependent dehydrogenase (Short-subunit alcohol dehydrogenase family)</fullName>
    </submittedName>
</protein>
<comment type="similarity">
    <text evidence="1">Belongs to the short-chain dehydrogenases/reductases (SDR) family.</text>
</comment>
<dbReference type="Gene3D" id="3.40.50.720">
    <property type="entry name" value="NAD(P)-binding Rossmann-like Domain"/>
    <property type="match status" value="1"/>
</dbReference>
<proteinExistence type="inferred from homology"/>
<dbReference type="SUPFAM" id="SSF51735">
    <property type="entry name" value="NAD(P)-binding Rossmann-fold domains"/>
    <property type="match status" value="1"/>
</dbReference>